<evidence type="ECO:0000256" key="4">
    <source>
        <dbReference type="PROSITE-ProRule" id="PRU00335"/>
    </source>
</evidence>
<sequence>MDKTKSPTVEKTHKAPAKVTTRLFPATLKLLMHADFHQVQIRDVAAESGVSSATIYKYFGSKEGLVISILEDFLNSISKKVQSVAESDNDTLTKFRMIWAQTMQAYDENPAIAVVYFITVPTRTWIFHDSWQLDEIAKSIGAIVEEGRKLGEIDPDISDTQIIGLFYALVGREVEIWYHNGMKWPLISRSDQVFKLFWKTVRIPNPAM</sequence>
<evidence type="ECO:0000313" key="6">
    <source>
        <dbReference type="EMBL" id="MFC3612857.1"/>
    </source>
</evidence>
<evidence type="ECO:0000256" key="1">
    <source>
        <dbReference type="ARBA" id="ARBA00023015"/>
    </source>
</evidence>
<protein>
    <submittedName>
        <fullName evidence="6">TetR/AcrR family transcriptional regulator</fullName>
    </submittedName>
</protein>
<comment type="caution">
    <text evidence="6">The sequence shown here is derived from an EMBL/GenBank/DDBJ whole genome shotgun (WGS) entry which is preliminary data.</text>
</comment>
<accession>A0ABV7TDH2</accession>
<reference evidence="7" key="1">
    <citation type="journal article" date="2019" name="Int. J. Syst. Evol. Microbiol.">
        <title>The Global Catalogue of Microorganisms (GCM) 10K type strain sequencing project: providing services to taxonomists for standard genome sequencing and annotation.</title>
        <authorList>
            <consortium name="The Broad Institute Genomics Platform"/>
            <consortium name="The Broad Institute Genome Sequencing Center for Infectious Disease"/>
            <person name="Wu L."/>
            <person name="Ma J."/>
        </authorList>
    </citation>
    <scope>NUCLEOTIDE SEQUENCE [LARGE SCALE GENOMIC DNA]</scope>
    <source>
        <strain evidence="7">KCTC 42911</strain>
    </source>
</reference>
<dbReference type="EMBL" id="JBHRXI010000002">
    <property type="protein sequence ID" value="MFC3612857.1"/>
    <property type="molecule type" value="Genomic_DNA"/>
</dbReference>
<feature type="domain" description="HTH tetR-type" evidence="5">
    <location>
        <begin position="17"/>
        <end position="77"/>
    </location>
</feature>
<dbReference type="SUPFAM" id="SSF46689">
    <property type="entry name" value="Homeodomain-like"/>
    <property type="match status" value="1"/>
</dbReference>
<dbReference type="InterPro" id="IPR036271">
    <property type="entry name" value="Tet_transcr_reg_TetR-rel_C_sf"/>
</dbReference>
<gene>
    <name evidence="6" type="ORF">ACFORG_03705</name>
</gene>
<dbReference type="RefSeq" id="WP_386734046.1">
    <property type="nucleotide sequence ID" value="NZ_JBHRXI010000002.1"/>
</dbReference>
<dbReference type="PROSITE" id="PS50977">
    <property type="entry name" value="HTH_TETR_2"/>
    <property type="match status" value="1"/>
</dbReference>
<name>A0ABV7TDH2_9RHOB</name>
<dbReference type="Gene3D" id="1.10.10.60">
    <property type="entry name" value="Homeodomain-like"/>
    <property type="match status" value="1"/>
</dbReference>
<dbReference type="PANTHER" id="PTHR30055:SF234">
    <property type="entry name" value="HTH-TYPE TRANSCRIPTIONAL REGULATOR BETI"/>
    <property type="match status" value="1"/>
</dbReference>
<dbReference type="PANTHER" id="PTHR30055">
    <property type="entry name" value="HTH-TYPE TRANSCRIPTIONAL REGULATOR RUTR"/>
    <property type="match status" value="1"/>
</dbReference>
<evidence type="ECO:0000259" key="5">
    <source>
        <dbReference type="PROSITE" id="PS50977"/>
    </source>
</evidence>
<organism evidence="6 7">
    <name type="scientific">Lutimaribacter marinistellae</name>
    <dbReference type="NCBI Taxonomy" id="1820329"/>
    <lineage>
        <taxon>Bacteria</taxon>
        <taxon>Pseudomonadati</taxon>
        <taxon>Pseudomonadota</taxon>
        <taxon>Alphaproteobacteria</taxon>
        <taxon>Rhodobacterales</taxon>
        <taxon>Roseobacteraceae</taxon>
        <taxon>Lutimaribacter</taxon>
    </lineage>
</organism>
<dbReference type="Pfam" id="PF08359">
    <property type="entry name" value="TetR_C_4"/>
    <property type="match status" value="1"/>
</dbReference>
<dbReference type="Gene3D" id="1.10.357.10">
    <property type="entry name" value="Tetracycline Repressor, domain 2"/>
    <property type="match status" value="1"/>
</dbReference>
<evidence type="ECO:0000256" key="3">
    <source>
        <dbReference type="ARBA" id="ARBA00023163"/>
    </source>
</evidence>
<dbReference type="InterPro" id="IPR001647">
    <property type="entry name" value="HTH_TetR"/>
</dbReference>
<dbReference type="InterPro" id="IPR009057">
    <property type="entry name" value="Homeodomain-like_sf"/>
</dbReference>
<keyword evidence="7" id="KW-1185">Reference proteome</keyword>
<dbReference type="Proteomes" id="UP001595629">
    <property type="component" value="Unassembled WGS sequence"/>
</dbReference>
<dbReference type="InterPro" id="IPR050109">
    <property type="entry name" value="HTH-type_TetR-like_transc_reg"/>
</dbReference>
<keyword evidence="2 4" id="KW-0238">DNA-binding</keyword>
<proteinExistence type="predicted"/>
<keyword evidence="3" id="KW-0804">Transcription</keyword>
<dbReference type="Pfam" id="PF00440">
    <property type="entry name" value="TetR_N"/>
    <property type="match status" value="1"/>
</dbReference>
<feature type="DNA-binding region" description="H-T-H motif" evidence="4">
    <location>
        <begin position="40"/>
        <end position="59"/>
    </location>
</feature>
<dbReference type="SUPFAM" id="SSF48498">
    <property type="entry name" value="Tetracyclin repressor-like, C-terminal domain"/>
    <property type="match status" value="1"/>
</dbReference>
<evidence type="ECO:0000313" key="7">
    <source>
        <dbReference type="Proteomes" id="UP001595629"/>
    </source>
</evidence>
<keyword evidence="1" id="KW-0805">Transcription regulation</keyword>
<evidence type="ECO:0000256" key="2">
    <source>
        <dbReference type="ARBA" id="ARBA00023125"/>
    </source>
</evidence>
<dbReference type="InterPro" id="IPR013570">
    <property type="entry name" value="Tscrpt_reg_YsiA_C"/>
</dbReference>